<sequence length="374" mass="40405">MIRKTFNAQDYSERVMSKAYDGQSSIAADGGETIPTPLADYYMDLLRDSTFVRQLGGTIGMTAKTLEIPKQLTGNTLYVVGEGKNLRSESGADGASTAYSKSTMGSITLTNYKLGVLAGFTTELAEDSLIDIARFVITNGALAMAEGEEMAFIWGSTDTATGQLGDTYTAGQPSVLYDGLIEEVPHSIDSPVGVLWTPKNTGNGNHIIDAQQALLAQFHLNKAKAIVENEKGNGTITDFLVPPNIVARMRDPVEWENFQSLDKIGPKAALLTGGVGAFYNSNIISSGHLPTGDKTLASGYPQDASGIFVSNATDGLVIGLDRRAYLLGQRRAIEVRTQHNFDLDVEEIRFLERLAFKVRRPEWLVLVGDILNSA</sequence>
<protein>
    <recommendedName>
        <fullName evidence="3">Phage capsid-like C-terminal domain-containing protein</fullName>
    </recommendedName>
</protein>
<comment type="caution">
    <text evidence="4">The sequence shown here is derived from an EMBL/GenBank/DDBJ whole genome shotgun (WGS) entry which is preliminary data.</text>
</comment>
<accession>A0A0F9Q3W6</accession>
<feature type="domain" description="Phage capsid-like C-terminal" evidence="3">
    <location>
        <begin position="30"/>
        <end position="164"/>
    </location>
</feature>
<dbReference type="SUPFAM" id="SSF56563">
    <property type="entry name" value="Major capsid protein gp5"/>
    <property type="match status" value="1"/>
</dbReference>
<dbReference type="InterPro" id="IPR054612">
    <property type="entry name" value="Phage_capsid-like_C"/>
</dbReference>
<dbReference type="GO" id="GO:0044423">
    <property type="term" value="C:virion component"/>
    <property type="evidence" value="ECO:0007669"/>
    <property type="project" value="UniProtKB-KW"/>
</dbReference>
<dbReference type="NCBIfam" id="TIGR01554">
    <property type="entry name" value="major_cap_HK97"/>
    <property type="match status" value="1"/>
</dbReference>
<name>A0A0F9Q3W6_9ZZZZ</name>
<evidence type="ECO:0000256" key="2">
    <source>
        <dbReference type="ARBA" id="ARBA00022844"/>
    </source>
</evidence>
<gene>
    <name evidence="4" type="ORF">LCGC14_0821800</name>
</gene>
<reference evidence="4" key="1">
    <citation type="journal article" date="2015" name="Nature">
        <title>Complex archaea that bridge the gap between prokaryotes and eukaryotes.</title>
        <authorList>
            <person name="Spang A."/>
            <person name="Saw J.H."/>
            <person name="Jorgensen S.L."/>
            <person name="Zaremba-Niedzwiedzka K."/>
            <person name="Martijn J."/>
            <person name="Lind A.E."/>
            <person name="van Eijk R."/>
            <person name="Schleper C."/>
            <person name="Guy L."/>
            <person name="Ettema T.J."/>
        </authorList>
    </citation>
    <scope>NUCLEOTIDE SEQUENCE</scope>
</reference>
<dbReference type="EMBL" id="LAZR01002311">
    <property type="protein sequence ID" value="KKN31662.1"/>
    <property type="molecule type" value="Genomic_DNA"/>
</dbReference>
<dbReference type="Pfam" id="PF05065">
    <property type="entry name" value="Phage_capsid"/>
    <property type="match status" value="1"/>
</dbReference>
<dbReference type="AlphaFoldDB" id="A0A0F9Q3W6"/>
<evidence type="ECO:0000313" key="4">
    <source>
        <dbReference type="EMBL" id="KKN31662.1"/>
    </source>
</evidence>
<evidence type="ECO:0000259" key="3">
    <source>
        <dbReference type="Pfam" id="PF05065"/>
    </source>
</evidence>
<evidence type="ECO:0000256" key="1">
    <source>
        <dbReference type="ARBA" id="ARBA00004328"/>
    </source>
</evidence>
<dbReference type="InterPro" id="IPR024455">
    <property type="entry name" value="Phage_capsid"/>
</dbReference>
<comment type="subcellular location">
    <subcellularLocation>
        <location evidence="1">Virion</location>
    </subcellularLocation>
</comment>
<keyword evidence="2" id="KW-0946">Virion</keyword>
<organism evidence="4">
    <name type="scientific">marine sediment metagenome</name>
    <dbReference type="NCBI Taxonomy" id="412755"/>
    <lineage>
        <taxon>unclassified sequences</taxon>
        <taxon>metagenomes</taxon>
        <taxon>ecological metagenomes</taxon>
    </lineage>
</organism>
<proteinExistence type="predicted"/>